<evidence type="ECO:0000313" key="7">
    <source>
        <dbReference type="EMBL" id="KAL0006375.1"/>
    </source>
</evidence>
<organism evidence="7 8">
    <name type="scientific">Lithocarpus litseifolius</name>
    <dbReference type="NCBI Taxonomy" id="425828"/>
    <lineage>
        <taxon>Eukaryota</taxon>
        <taxon>Viridiplantae</taxon>
        <taxon>Streptophyta</taxon>
        <taxon>Embryophyta</taxon>
        <taxon>Tracheophyta</taxon>
        <taxon>Spermatophyta</taxon>
        <taxon>Magnoliopsida</taxon>
        <taxon>eudicotyledons</taxon>
        <taxon>Gunneridae</taxon>
        <taxon>Pentapetalae</taxon>
        <taxon>rosids</taxon>
        <taxon>fabids</taxon>
        <taxon>Fagales</taxon>
        <taxon>Fagaceae</taxon>
        <taxon>Lithocarpus</taxon>
    </lineage>
</organism>
<dbReference type="CDD" id="cd06222">
    <property type="entry name" value="RNase_H_like"/>
    <property type="match status" value="1"/>
</dbReference>
<dbReference type="InterPro" id="IPR052929">
    <property type="entry name" value="RNase_H-like_EbsB-rel"/>
</dbReference>
<protein>
    <recommendedName>
        <fullName evidence="6">RNase H type-1 domain-containing protein</fullName>
    </recommendedName>
</protein>
<dbReference type="Gene3D" id="3.30.420.10">
    <property type="entry name" value="Ribonuclease H-like superfamily/Ribonuclease H"/>
    <property type="match status" value="1"/>
</dbReference>
<dbReference type="AlphaFoldDB" id="A0AAW2D6Z6"/>
<dbReference type="InterPro" id="IPR005202">
    <property type="entry name" value="TF_GRAS"/>
</dbReference>
<dbReference type="SUPFAM" id="SSF53098">
    <property type="entry name" value="Ribonuclease H-like"/>
    <property type="match status" value="1"/>
</dbReference>
<sequence>MVKITAVADNSSQERLTMVGNALTQEAKKVGIPKLGELTRESLGCEPVESLPVNFAFKLYRMPDKSISTGNPLGELLRCVKGMGPRVVFMARVTETCSYYGALLDSFQATMARHNSDLQHCSTASSRLKSSKADRSKLPPPGPPLPTGLLNALWPLLFSLQPFRTSAFSFDNGAVSGYGAVILNVNGEVMAALLAKGGAVGDSEEVEVMACQKALEFDVDAAFTEVILERDNAMVLKMISQAQPNFSRLGLIYEDIWCLAVGFRSISVNYVRRSANNVAHALARFARLIENEIVWMEEDPPLAADALYLDSILLNQ</sequence>
<gene>
    <name evidence="7" type="ORF">SO802_013936</name>
</gene>
<reference evidence="7 8" key="1">
    <citation type="submission" date="2024-01" db="EMBL/GenBank/DDBJ databases">
        <title>A telomere-to-telomere, gap-free genome of sweet tea (Lithocarpus litseifolius).</title>
        <authorList>
            <person name="Zhou J."/>
        </authorList>
    </citation>
    <scope>NUCLEOTIDE SEQUENCE [LARGE SCALE GENOMIC DNA]</scope>
    <source>
        <strain evidence="7">Zhou-2022a</strain>
        <tissue evidence="7">Leaf</tissue>
    </source>
</reference>
<name>A0AAW2D6Z6_9ROSI</name>
<dbReference type="InterPro" id="IPR036397">
    <property type="entry name" value="RNaseH_sf"/>
</dbReference>
<dbReference type="GO" id="GO:0004523">
    <property type="term" value="F:RNA-DNA hybrid ribonuclease activity"/>
    <property type="evidence" value="ECO:0007669"/>
    <property type="project" value="InterPro"/>
</dbReference>
<dbReference type="Pfam" id="PF03514">
    <property type="entry name" value="GRAS"/>
    <property type="match status" value="1"/>
</dbReference>
<evidence type="ECO:0000256" key="3">
    <source>
        <dbReference type="ARBA" id="ARBA00023163"/>
    </source>
</evidence>
<proteinExistence type="predicted"/>
<dbReference type="InterPro" id="IPR002156">
    <property type="entry name" value="RNaseH_domain"/>
</dbReference>
<feature type="region of interest" description="Disordered" evidence="5">
    <location>
        <begin position="123"/>
        <end position="142"/>
    </location>
</feature>
<evidence type="ECO:0000256" key="1">
    <source>
        <dbReference type="ARBA" id="ARBA00004123"/>
    </source>
</evidence>
<dbReference type="GO" id="GO:0003676">
    <property type="term" value="F:nucleic acid binding"/>
    <property type="evidence" value="ECO:0007669"/>
    <property type="project" value="InterPro"/>
</dbReference>
<accession>A0AAW2D6Z6</accession>
<dbReference type="Proteomes" id="UP001459277">
    <property type="component" value="Unassembled WGS sequence"/>
</dbReference>
<keyword evidence="3" id="KW-0804">Transcription</keyword>
<dbReference type="PANTHER" id="PTHR47074:SF11">
    <property type="entry name" value="REVERSE TRANSCRIPTASE-LIKE PROTEIN"/>
    <property type="match status" value="1"/>
</dbReference>
<dbReference type="InterPro" id="IPR044730">
    <property type="entry name" value="RNase_H-like_dom_plant"/>
</dbReference>
<dbReference type="Pfam" id="PF13456">
    <property type="entry name" value="RVT_3"/>
    <property type="match status" value="1"/>
</dbReference>
<comment type="caution">
    <text evidence="7">The sequence shown here is derived from an EMBL/GenBank/DDBJ whole genome shotgun (WGS) entry which is preliminary data.</text>
</comment>
<evidence type="ECO:0000313" key="8">
    <source>
        <dbReference type="Proteomes" id="UP001459277"/>
    </source>
</evidence>
<comment type="subcellular location">
    <subcellularLocation>
        <location evidence="1">Nucleus</location>
    </subcellularLocation>
</comment>
<dbReference type="GO" id="GO:0005634">
    <property type="term" value="C:nucleus"/>
    <property type="evidence" value="ECO:0007669"/>
    <property type="project" value="UniProtKB-SubCell"/>
</dbReference>
<evidence type="ECO:0000259" key="6">
    <source>
        <dbReference type="Pfam" id="PF13456"/>
    </source>
</evidence>
<evidence type="ECO:0000256" key="2">
    <source>
        <dbReference type="ARBA" id="ARBA00023015"/>
    </source>
</evidence>
<keyword evidence="4" id="KW-0539">Nucleus</keyword>
<dbReference type="PANTHER" id="PTHR47074">
    <property type="entry name" value="BNAC02G40300D PROTEIN"/>
    <property type="match status" value="1"/>
</dbReference>
<keyword evidence="8" id="KW-1185">Reference proteome</keyword>
<evidence type="ECO:0000256" key="4">
    <source>
        <dbReference type="ARBA" id="ARBA00023242"/>
    </source>
</evidence>
<feature type="domain" description="RNase H type-1" evidence="6">
    <location>
        <begin position="174"/>
        <end position="286"/>
    </location>
</feature>
<evidence type="ECO:0000256" key="5">
    <source>
        <dbReference type="SAM" id="MobiDB-lite"/>
    </source>
</evidence>
<keyword evidence="2" id="KW-0805">Transcription regulation</keyword>
<dbReference type="EMBL" id="JAZDWU010000004">
    <property type="protein sequence ID" value="KAL0006375.1"/>
    <property type="molecule type" value="Genomic_DNA"/>
</dbReference>
<dbReference type="InterPro" id="IPR012337">
    <property type="entry name" value="RNaseH-like_sf"/>
</dbReference>